<feature type="transmembrane region" description="Helical" evidence="1">
    <location>
        <begin position="30"/>
        <end position="46"/>
    </location>
</feature>
<evidence type="ECO:0000313" key="2">
    <source>
        <dbReference type="EMBL" id="BAP87071.1"/>
    </source>
</evidence>
<dbReference type="EMBL" id="AB743838">
    <property type="protein sequence ID" value="BAP87086.1"/>
    <property type="molecule type" value="Genomic_DNA"/>
</dbReference>
<feature type="transmembrane region" description="Helical" evidence="1">
    <location>
        <begin position="213"/>
        <end position="229"/>
    </location>
</feature>
<reference evidence="3" key="1">
    <citation type="journal article" date="2015" name="J. Vet. Diagn. Invest.">
        <title>Isolation and genetic characterization of an Actinobacillus pleuropneumoniae serovar K12:O3 strain.</title>
        <authorList>
            <person name="Ito H."/>
            <person name="Matsumoto A."/>
        </authorList>
    </citation>
    <scope>NUCLEOTIDE SEQUENCE</scope>
    <source>
        <strain evidence="2">HS143</strain>
        <strain evidence="3">QAS106</strain>
    </source>
</reference>
<gene>
    <name evidence="3" type="primary">wzy</name>
</gene>
<feature type="transmembrane region" description="Helical" evidence="1">
    <location>
        <begin position="413"/>
        <end position="434"/>
    </location>
</feature>
<feature type="transmembrane region" description="Helical" evidence="1">
    <location>
        <begin position="387"/>
        <end position="407"/>
    </location>
</feature>
<name>A0A0A1GYD8_ACTPL</name>
<sequence length="443" mass="51404">MFLYLLVFSLLLILIFNLLIVNLDYMHPSILFVVPFLVFGVTSILGEEAYKIIFHEETLLVIVSSALIFTFITLLSQTVYKSKENLNFPLTEIIISKKVTLFFIVFFIVTQLAFIKYLEAISLAHFGYSGSLGEMISLYDVMTKFWTEIFSELNVPIPLLYRIGNPITQGFGYLIVYIFIHNYVATKRIDKLHLLIILLLCLNIILNGSRSPIFRIVTMMLITFYVLYNKQNNVRKGNIKFLLKSLLIVIFSGTFFIALLSLMGRENDLDMFHYIFIYVGAPLVNLDNYLAFRPDGSYATIFGEQTFRGLYAYIAKIISDESLIFPTIDQFTFSNNGLEIGNVYTTFYSFIYDFEYVGFIPLILIIALYYVFTYQRLKTRAIKTNKVHFSLFIYAYLFNDLIMLAFSNRFYTTVLDIGFIKIVIFSYICHLLFVHRSKIKGTV</sequence>
<proteinExistence type="predicted"/>
<organism evidence="3">
    <name type="scientific">Actinobacillus pleuropneumoniae</name>
    <name type="common">Haemophilus pleuropneumoniae</name>
    <dbReference type="NCBI Taxonomy" id="715"/>
    <lineage>
        <taxon>Bacteria</taxon>
        <taxon>Pseudomonadati</taxon>
        <taxon>Pseudomonadota</taxon>
        <taxon>Gammaproteobacteria</taxon>
        <taxon>Pasteurellales</taxon>
        <taxon>Pasteurellaceae</taxon>
        <taxon>Actinobacillus</taxon>
    </lineage>
</organism>
<feature type="transmembrane region" description="Helical" evidence="1">
    <location>
        <begin position="192"/>
        <end position="207"/>
    </location>
</feature>
<dbReference type="RefSeq" id="WP_012263249.1">
    <property type="nucleotide sequence ID" value="NZ_CBDBSW010000004.1"/>
</dbReference>
<feature type="transmembrane region" description="Helical" evidence="1">
    <location>
        <begin position="159"/>
        <end position="180"/>
    </location>
</feature>
<keyword evidence="1" id="KW-0472">Membrane</keyword>
<dbReference type="EMBL" id="AB743837">
    <property type="protein sequence ID" value="BAP87071.1"/>
    <property type="molecule type" value="Genomic_DNA"/>
</dbReference>
<dbReference type="AlphaFoldDB" id="A0A0A1GYD8"/>
<feature type="transmembrane region" description="Helical" evidence="1">
    <location>
        <begin position="101"/>
        <end position="118"/>
    </location>
</feature>
<feature type="transmembrane region" description="Helical" evidence="1">
    <location>
        <begin position="241"/>
        <end position="263"/>
    </location>
</feature>
<feature type="transmembrane region" description="Helical" evidence="1">
    <location>
        <begin position="356"/>
        <end position="375"/>
    </location>
</feature>
<feature type="transmembrane region" description="Helical" evidence="1">
    <location>
        <begin position="58"/>
        <end position="80"/>
    </location>
</feature>
<keyword evidence="1" id="KW-0812">Transmembrane</keyword>
<protein>
    <submittedName>
        <fullName evidence="3">Oligosaccharide repeat unit polymerase</fullName>
    </submittedName>
</protein>
<evidence type="ECO:0000313" key="3">
    <source>
        <dbReference type="EMBL" id="BAP87086.1"/>
    </source>
</evidence>
<feature type="transmembrane region" description="Helical" evidence="1">
    <location>
        <begin position="6"/>
        <end position="23"/>
    </location>
</feature>
<accession>A0A0A1GYD8</accession>
<evidence type="ECO:0000256" key="1">
    <source>
        <dbReference type="SAM" id="Phobius"/>
    </source>
</evidence>
<dbReference type="NCBIfam" id="TIGR04370">
    <property type="entry name" value="glyco_rpt_poly"/>
    <property type="match status" value="1"/>
</dbReference>
<keyword evidence="1" id="KW-1133">Transmembrane helix</keyword>